<evidence type="ECO:0000313" key="2">
    <source>
        <dbReference type="EMBL" id="CAI6332766.1"/>
    </source>
</evidence>
<reference evidence="2" key="1">
    <citation type="submission" date="2023-01" db="EMBL/GenBank/DDBJ databases">
        <authorList>
            <person name="Van Ghelder C."/>
            <person name="Rancurel C."/>
        </authorList>
    </citation>
    <scope>NUCLEOTIDE SEQUENCE</scope>
    <source>
        <strain evidence="2">CNCM I-4278</strain>
    </source>
</reference>
<evidence type="ECO:0000256" key="1">
    <source>
        <dbReference type="SAM" id="MobiDB-lite"/>
    </source>
</evidence>
<organism evidence="2 3">
    <name type="scientific">Periconia digitata</name>
    <dbReference type="NCBI Taxonomy" id="1303443"/>
    <lineage>
        <taxon>Eukaryota</taxon>
        <taxon>Fungi</taxon>
        <taxon>Dikarya</taxon>
        <taxon>Ascomycota</taxon>
        <taxon>Pezizomycotina</taxon>
        <taxon>Dothideomycetes</taxon>
        <taxon>Pleosporomycetidae</taxon>
        <taxon>Pleosporales</taxon>
        <taxon>Massarineae</taxon>
        <taxon>Periconiaceae</taxon>
        <taxon>Periconia</taxon>
    </lineage>
</organism>
<feature type="region of interest" description="Disordered" evidence="1">
    <location>
        <begin position="55"/>
        <end position="119"/>
    </location>
</feature>
<gene>
    <name evidence="2" type="ORF">PDIGIT_LOCUS5796</name>
</gene>
<proteinExistence type="predicted"/>
<feature type="compositionally biased region" description="Acidic residues" evidence="1">
    <location>
        <begin position="80"/>
        <end position="91"/>
    </location>
</feature>
<comment type="caution">
    <text evidence="2">The sequence shown here is derived from an EMBL/GenBank/DDBJ whole genome shotgun (WGS) entry which is preliminary data.</text>
</comment>
<keyword evidence="3" id="KW-1185">Reference proteome</keyword>
<dbReference type="EMBL" id="CAOQHR010000003">
    <property type="protein sequence ID" value="CAI6332766.1"/>
    <property type="molecule type" value="Genomic_DNA"/>
</dbReference>
<accession>A0A9W4XPL8</accession>
<dbReference type="AlphaFoldDB" id="A0A9W4XPL8"/>
<protein>
    <submittedName>
        <fullName evidence="2">Uncharacterized protein</fullName>
    </submittedName>
</protein>
<sequence>MDTSKSEELRYPPVRVDQSIEKLDLNSLIMRSNARPHAQEATALDESTYEVVGMSDSVYETSDDEGHTASVASTTPDDASTFDDDEEDDDFAQYTDDRPLPLETSTIEESPDHDAPTAIDDSALTEAPYMRHSESRSDIWMVPEGEHNTDQSNTKVWAVTKEFTSAQTAEGVLKPYQCSDMRLAVRADISASYMPARSAFKILYVGNISDWARVDVESCISKALCQSPGPSRSIMRQGQMEPYGPVLSSDLCTDLKRLDASDKSCAVKVTFDDGMEISFGNSSRYSTKQQARLPDLVVFWYPHPRLAAPEIEHYPAACKALSYHKIPCLHVAEDRRFHHHSDNSVCVKNSIQLCVEGRNGDSEDFVLKENLPIDMYTLQNLDSSQLNRHIATLQSPSTSPKATSQSSSWSPGNYHTYFTKVIRSVHSSPLKFGLAVGLLSIMLSCYYLALPALSLMQNESSLVHVQVVPSLCRSGVGSFQTAASPILTSTSSVPPNAATSAPGSLSVVLPLQKLPSRRTGKKKVEKSFYDIHMTGGHQFTLSPDKELANRKSKPQLQIQVMKDAEKIPIRYTRTIDGGYVVELEQEYQVGLFNVSISTHSKPYKMQQWFTVSLGRNKTVVGQFVDFVNRDVAATQENLRKMSSVLSGRAKSALSRAGNNIDAWKKQVRLPEADLAGNVRETQKEVQRQLSSGIHVLQEVTAETWMGIRKVTAPLRTSDATLRARANAFRIRCRFEEAVGLSGIKPDGGKSRACKQAGR</sequence>
<dbReference type="Proteomes" id="UP001152607">
    <property type="component" value="Unassembled WGS sequence"/>
</dbReference>
<evidence type="ECO:0000313" key="3">
    <source>
        <dbReference type="Proteomes" id="UP001152607"/>
    </source>
</evidence>
<name>A0A9W4XPL8_9PLEO</name>
<dbReference type="OrthoDB" id="439943at2759"/>